<dbReference type="Proteomes" id="UP000594263">
    <property type="component" value="Unplaced"/>
</dbReference>
<dbReference type="EnsemblPlants" id="Kaladp0071s0457.1.v1.1">
    <property type="protein sequence ID" value="Kaladp0071s0457.1.v1.1"/>
    <property type="gene ID" value="Kaladp0071s0457.v1.1"/>
</dbReference>
<sequence length="311" mass="34289">MQVWLWQPPNPNQFMSICSINTIGNFAASLALTTANFSPPLTPRRRLCNRSLCLKHDRTTQASGSLDGFSGIPPDVPFDIDNLWSNFGLYLFSLHVPMSFGGLSAVARVMNLTVLDPQIEALSLLSIQTLELIFVLSLLNYTAKPESDVFSFLKSGKLSAQRNWLLASFVGFLLLIVLIFLISVIEDVLLGPKGANNPILKDIIQSSNISRTACTLAYCIITPLLEETVFRGYLLSALASTTKWQYAVLISSAVFSAAHFSADNAFQLFVIGSVLGSSYCWTGNLRKLRIQIYFGPSKDQSRLSSQRGKTF</sequence>
<feature type="domain" description="CAAX prenyl protease 2/Lysostaphin resistance protein A-like" evidence="2">
    <location>
        <begin position="213"/>
        <end position="285"/>
    </location>
</feature>
<dbReference type="AlphaFoldDB" id="A0A7N0UKK8"/>
<keyword evidence="4" id="KW-1185">Reference proteome</keyword>
<evidence type="ECO:0000313" key="4">
    <source>
        <dbReference type="Proteomes" id="UP000594263"/>
    </source>
</evidence>
<organism evidence="3 4">
    <name type="scientific">Kalanchoe fedtschenkoi</name>
    <name type="common">Lavender scallops</name>
    <name type="synonym">South American air plant</name>
    <dbReference type="NCBI Taxonomy" id="63787"/>
    <lineage>
        <taxon>Eukaryota</taxon>
        <taxon>Viridiplantae</taxon>
        <taxon>Streptophyta</taxon>
        <taxon>Embryophyta</taxon>
        <taxon>Tracheophyta</taxon>
        <taxon>Spermatophyta</taxon>
        <taxon>Magnoliopsida</taxon>
        <taxon>eudicotyledons</taxon>
        <taxon>Gunneridae</taxon>
        <taxon>Pentapetalae</taxon>
        <taxon>Saxifragales</taxon>
        <taxon>Crassulaceae</taxon>
        <taxon>Kalanchoe</taxon>
    </lineage>
</organism>
<evidence type="ECO:0000259" key="2">
    <source>
        <dbReference type="Pfam" id="PF02517"/>
    </source>
</evidence>
<dbReference type="GO" id="GO:0080120">
    <property type="term" value="P:CAAX-box protein maturation"/>
    <property type="evidence" value="ECO:0007669"/>
    <property type="project" value="UniProtKB-ARBA"/>
</dbReference>
<evidence type="ECO:0000256" key="1">
    <source>
        <dbReference type="SAM" id="Phobius"/>
    </source>
</evidence>
<feature type="transmembrane region" description="Helical" evidence="1">
    <location>
        <begin position="87"/>
        <end position="110"/>
    </location>
</feature>
<feature type="transmembrane region" description="Helical" evidence="1">
    <location>
        <begin position="122"/>
        <end position="143"/>
    </location>
</feature>
<dbReference type="Gramene" id="Kaladp0071s0457.1.v1.1">
    <property type="protein sequence ID" value="Kaladp0071s0457.1.v1.1"/>
    <property type="gene ID" value="Kaladp0071s0457.v1.1"/>
</dbReference>
<evidence type="ECO:0000313" key="3">
    <source>
        <dbReference type="EnsemblPlants" id="Kaladp0071s0457.1.v1.1"/>
    </source>
</evidence>
<keyword evidence="1" id="KW-0812">Transmembrane</keyword>
<dbReference type="Pfam" id="PF02517">
    <property type="entry name" value="Rce1-like"/>
    <property type="match status" value="1"/>
</dbReference>
<keyword evidence="1" id="KW-0472">Membrane</keyword>
<protein>
    <recommendedName>
        <fullName evidence="2">CAAX prenyl protease 2/Lysostaphin resistance protein A-like domain-containing protein</fullName>
    </recommendedName>
</protein>
<name>A0A7N0UKK8_KALFE</name>
<dbReference type="GO" id="GO:0004175">
    <property type="term" value="F:endopeptidase activity"/>
    <property type="evidence" value="ECO:0007669"/>
    <property type="project" value="UniProtKB-ARBA"/>
</dbReference>
<dbReference type="PANTHER" id="PTHR43592">
    <property type="entry name" value="CAAX AMINO TERMINAL PROTEASE"/>
    <property type="match status" value="1"/>
</dbReference>
<reference evidence="3" key="1">
    <citation type="submission" date="2021-01" db="UniProtKB">
        <authorList>
            <consortium name="EnsemblPlants"/>
        </authorList>
    </citation>
    <scope>IDENTIFICATION</scope>
</reference>
<accession>A0A7N0UKK8</accession>
<dbReference type="PANTHER" id="PTHR43592:SF4">
    <property type="entry name" value="CAAX AMINO TERMINAL PROTEASE FAMILY PROTEIN"/>
    <property type="match status" value="1"/>
</dbReference>
<feature type="transmembrane region" description="Helical" evidence="1">
    <location>
        <begin position="164"/>
        <end position="185"/>
    </location>
</feature>
<keyword evidence="1" id="KW-1133">Transmembrane helix</keyword>
<dbReference type="InterPro" id="IPR003675">
    <property type="entry name" value="Rce1/LyrA-like_dom"/>
</dbReference>
<dbReference type="OMA" id="WSTFALY"/>
<proteinExistence type="predicted"/>